<dbReference type="AlphaFoldDB" id="A0A1H7BLG4"/>
<sequence>MTKACVGAGFVTIPAKAEWILISRGLYNYFRPEHFFPAYKKGFPVNRKALFRDGYGFRMTLVHSSPCSKKVL</sequence>
<gene>
    <name evidence="1" type="ORF">SAMN04488127_2650</name>
</gene>
<dbReference type="Proteomes" id="UP000199200">
    <property type="component" value="Unassembled WGS sequence"/>
</dbReference>
<reference evidence="2" key="1">
    <citation type="submission" date="2016-10" db="EMBL/GenBank/DDBJ databases">
        <authorList>
            <person name="Varghese N."/>
            <person name="Submissions S."/>
        </authorList>
    </citation>
    <scope>NUCLEOTIDE SEQUENCE [LARGE SCALE GENOMIC DNA]</scope>
    <source>
        <strain evidence="2">CGMCC 1.6763</strain>
    </source>
</reference>
<keyword evidence="2" id="KW-1185">Reference proteome</keyword>
<protein>
    <submittedName>
        <fullName evidence="1">Uncharacterized protein</fullName>
    </submittedName>
</protein>
<accession>A0A1H7BLG4</accession>
<evidence type="ECO:0000313" key="2">
    <source>
        <dbReference type="Proteomes" id="UP000199200"/>
    </source>
</evidence>
<name>A0A1H7BLG4_9BACL</name>
<evidence type="ECO:0000313" key="1">
    <source>
        <dbReference type="EMBL" id="SEJ74245.1"/>
    </source>
</evidence>
<dbReference type="EMBL" id="FNZF01000006">
    <property type="protein sequence ID" value="SEJ74245.1"/>
    <property type="molecule type" value="Genomic_DNA"/>
</dbReference>
<organism evidence="1 2">
    <name type="scientific">Bhargavaea ginsengi</name>
    <dbReference type="NCBI Taxonomy" id="426757"/>
    <lineage>
        <taxon>Bacteria</taxon>
        <taxon>Bacillati</taxon>
        <taxon>Bacillota</taxon>
        <taxon>Bacilli</taxon>
        <taxon>Bacillales</taxon>
        <taxon>Caryophanaceae</taxon>
        <taxon>Bhargavaea</taxon>
    </lineage>
</organism>
<proteinExistence type="predicted"/>